<comment type="caution">
    <text evidence="1">The sequence shown here is derived from an EMBL/GenBank/DDBJ whole genome shotgun (WGS) entry which is preliminary data.</text>
</comment>
<dbReference type="OrthoDB" id="6466835at2759"/>
<evidence type="ECO:0000313" key="2">
    <source>
        <dbReference type="Proteomes" id="UP000499080"/>
    </source>
</evidence>
<organism evidence="1 2">
    <name type="scientific">Araneus ventricosus</name>
    <name type="common">Orbweaver spider</name>
    <name type="synonym">Epeira ventricosa</name>
    <dbReference type="NCBI Taxonomy" id="182803"/>
    <lineage>
        <taxon>Eukaryota</taxon>
        <taxon>Metazoa</taxon>
        <taxon>Ecdysozoa</taxon>
        <taxon>Arthropoda</taxon>
        <taxon>Chelicerata</taxon>
        <taxon>Arachnida</taxon>
        <taxon>Araneae</taxon>
        <taxon>Araneomorphae</taxon>
        <taxon>Entelegynae</taxon>
        <taxon>Araneoidea</taxon>
        <taxon>Araneidae</taxon>
        <taxon>Araneus</taxon>
    </lineage>
</organism>
<dbReference type="EMBL" id="BGPR01016518">
    <property type="protein sequence ID" value="GBN73303.1"/>
    <property type="molecule type" value="Genomic_DNA"/>
</dbReference>
<keyword evidence="2" id="KW-1185">Reference proteome</keyword>
<protein>
    <submittedName>
        <fullName evidence="1">Uncharacterized protein</fullName>
    </submittedName>
</protein>
<proteinExistence type="predicted"/>
<dbReference type="AlphaFoldDB" id="A0A4Y2RC70"/>
<sequence>MLTACEKEMESLYKLLAEVETNEDSDFDNEYNGPEDVLKKNFSDHESFRKHDMESEEDGGSGIKKLITRNGFHQKMAYSGGKQNLGRIFVIDVLYCVMLTWN</sequence>
<reference evidence="1 2" key="1">
    <citation type="journal article" date="2019" name="Sci. Rep.">
        <title>Orb-weaving spider Araneus ventricosus genome elucidates the spidroin gene catalogue.</title>
        <authorList>
            <person name="Kono N."/>
            <person name="Nakamura H."/>
            <person name="Ohtoshi R."/>
            <person name="Moran D.A.P."/>
            <person name="Shinohara A."/>
            <person name="Yoshida Y."/>
            <person name="Fujiwara M."/>
            <person name="Mori M."/>
            <person name="Tomita M."/>
            <person name="Arakawa K."/>
        </authorList>
    </citation>
    <scope>NUCLEOTIDE SEQUENCE [LARGE SCALE GENOMIC DNA]</scope>
</reference>
<gene>
    <name evidence="1" type="ORF">AVEN_128603_1</name>
</gene>
<accession>A0A4Y2RC70</accession>
<name>A0A4Y2RC70_ARAVE</name>
<evidence type="ECO:0000313" key="1">
    <source>
        <dbReference type="EMBL" id="GBN73303.1"/>
    </source>
</evidence>
<dbReference type="Proteomes" id="UP000499080">
    <property type="component" value="Unassembled WGS sequence"/>
</dbReference>